<feature type="compositionally biased region" description="Basic and acidic residues" evidence="1">
    <location>
        <begin position="119"/>
        <end position="149"/>
    </location>
</feature>
<dbReference type="Gene3D" id="1.20.1270.70">
    <property type="entry name" value="Designed single chain three-helix bundle"/>
    <property type="match status" value="2"/>
</dbReference>
<protein>
    <submittedName>
        <fullName evidence="2">Uncharacterized protein</fullName>
    </submittedName>
</protein>
<dbReference type="AlphaFoldDB" id="A0A430AXP2"/>
<gene>
    <name evidence="2" type="ORF">CBF27_04590</name>
</gene>
<sequence length="327" mass="35778">MGKKNFLKHALSREKHKVLLKKSKKGWIAKGITLSSALVLGLASPVTTVLAVADSPTDETVEVEKIEPIDSMDSIYDAIESDKADDVSESDSDETSANLQVTEDSQAKNDVSTQATNKETSKKETKASDSSKTDKSTKDVQKTTEKKSNVDKTRLQIAVDTYSGFNEDDYYLHTWAPFHSKLGLAKGVLNKEDATQAEVDQATNNLIQAMLNLDLKKQDGNKVNKDLLKSVIDMSSGLEEDDYIFNTWVPFQSKLGLAKGVLNNPNATQEQIDKAADDLGAAFGNLELKPTVDNKVDKNKLQNIINFVSVSVKTTIRSSLGHHSTAN</sequence>
<feature type="compositionally biased region" description="Polar residues" evidence="1">
    <location>
        <begin position="97"/>
        <end position="115"/>
    </location>
</feature>
<evidence type="ECO:0000313" key="2">
    <source>
        <dbReference type="EMBL" id="RSU12819.1"/>
    </source>
</evidence>
<dbReference type="OrthoDB" id="663332at2"/>
<evidence type="ECO:0000313" key="3">
    <source>
        <dbReference type="Proteomes" id="UP000286773"/>
    </source>
</evidence>
<accession>A0A430AXP2</accession>
<keyword evidence="3" id="KW-1185">Reference proteome</keyword>
<dbReference type="RefSeq" id="WP_126812860.1">
    <property type="nucleotide sequence ID" value="NZ_NGKC01000004.1"/>
</dbReference>
<proteinExistence type="predicted"/>
<organism evidence="2 3">
    <name type="scientific">Vagococcus acidifermentans</name>
    <dbReference type="NCBI Taxonomy" id="564710"/>
    <lineage>
        <taxon>Bacteria</taxon>
        <taxon>Bacillati</taxon>
        <taxon>Bacillota</taxon>
        <taxon>Bacilli</taxon>
        <taxon>Lactobacillales</taxon>
        <taxon>Enterococcaceae</taxon>
        <taxon>Vagococcus</taxon>
    </lineage>
</organism>
<dbReference type="EMBL" id="NGKC01000004">
    <property type="protein sequence ID" value="RSU12819.1"/>
    <property type="molecule type" value="Genomic_DNA"/>
</dbReference>
<feature type="region of interest" description="Disordered" evidence="1">
    <location>
        <begin position="82"/>
        <end position="149"/>
    </location>
</feature>
<comment type="caution">
    <text evidence="2">The sequence shown here is derived from an EMBL/GenBank/DDBJ whole genome shotgun (WGS) entry which is preliminary data.</text>
</comment>
<dbReference type="Proteomes" id="UP000286773">
    <property type="component" value="Unassembled WGS sequence"/>
</dbReference>
<reference evidence="2 3" key="1">
    <citation type="submission" date="2017-05" db="EMBL/GenBank/DDBJ databases">
        <title>Vagococcus spp. assemblies.</title>
        <authorList>
            <person name="Gulvik C.A."/>
        </authorList>
    </citation>
    <scope>NUCLEOTIDE SEQUENCE [LARGE SCALE GENOMIC DNA]</scope>
    <source>
        <strain evidence="2 3">LMG 24798</strain>
    </source>
</reference>
<evidence type="ECO:0000256" key="1">
    <source>
        <dbReference type="SAM" id="MobiDB-lite"/>
    </source>
</evidence>
<name>A0A430AXP2_9ENTE</name>
<dbReference type="Pfam" id="PF07554">
    <property type="entry name" value="FIVAR"/>
    <property type="match status" value="2"/>
</dbReference>